<dbReference type="RefSeq" id="WP_008478359.1">
    <property type="nucleotide sequence ID" value="NZ_CAGS01000259.1"/>
</dbReference>
<dbReference type="EC" id="2.5.1.54" evidence="4"/>
<dbReference type="InterPro" id="IPR041071">
    <property type="entry name" value="DAHP_snth_FXD"/>
</dbReference>
<dbReference type="SUPFAM" id="SSF51569">
    <property type="entry name" value="Aldolase"/>
    <property type="match status" value="1"/>
</dbReference>
<dbReference type="NCBIfam" id="NF006421">
    <property type="entry name" value="PRK08673.1"/>
    <property type="match status" value="1"/>
</dbReference>
<dbReference type="NCBIfam" id="TIGR01361">
    <property type="entry name" value="DAHP_synth_Bsub"/>
    <property type="match status" value="1"/>
</dbReference>
<reference evidence="4 5" key="1">
    <citation type="journal article" date="2012" name="ISME J.">
        <title>Nitrification expanded: discovery, physiology and genomics of a nitrite-oxidizing bacterium from the phylum Chloroflexi.</title>
        <authorList>
            <person name="Sorokin D.Y."/>
            <person name="Lucker S."/>
            <person name="Vejmelkova D."/>
            <person name="Kostrikina N.A."/>
            <person name="Kleerebezem R."/>
            <person name="Rijpstra W.I."/>
            <person name="Damste J.S."/>
            <person name="Le Paslier D."/>
            <person name="Muyzer G."/>
            <person name="Wagner M."/>
            <person name="van Loosdrecht M.C."/>
            <person name="Daims H."/>
        </authorList>
    </citation>
    <scope>NUCLEOTIDE SEQUENCE [LARGE SCALE GENOMIC DNA]</scope>
    <source>
        <strain evidence="5">none</strain>
    </source>
</reference>
<dbReference type="Gene3D" id="3.30.70.1140">
    <property type="entry name" value="Phospho-2-dehydro-3-deoxyheptonate aldolase, domain 1"/>
    <property type="match status" value="1"/>
</dbReference>
<dbReference type="Pfam" id="PF18152">
    <property type="entry name" value="DAHP_snth_FXD"/>
    <property type="match status" value="1"/>
</dbReference>
<dbReference type="PANTHER" id="PTHR43018">
    <property type="entry name" value="PHOSPHO-2-DEHYDRO-3-DEOXYHEPTONATE ALDOLASE"/>
    <property type="match status" value="1"/>
</dbReference>
<comment type="caution">
    <text evidence="4">The sequence shown here is derived from an EMBL/GenBank/DDBJ whole genome shotgun (WGS) entry which is preliminary data.</text>
</comment>
<dbReference type="GO" id="GO:0009073">
    <property type="term" value="P:aromatic amino acid family biosynthetic process"/>
    <property type="evidence" value="ECO:0007669"/>
    <property type="project" value="InterPro"/>
</dbReference>
<dbReference type="GO" id="GO:0016832">
    <property type="term" value="F:aldehyde-lyase activity"/>
    <property type="evidence" value="ECO:0007669"/>
    <property type="project" value="InterPro"/>
</dbReference>
<dbReference type="EMBL" id="CAGS01000259">
    <property type="protein sequence ID" value="CCF84288.1"/>
    <property type="molecule type" value="Genomic_DNA"/>
</dbReference>
<feature type="domain" description="DAHP synthase ferredoxin-like" evidence="3">
    <location>
        <begin position="1"/>
        <end position="64"/>
    </location>
</feature>
<evidence type="ECO:0000259" key="2">
    <source>
        <dbReference type="Pfam" id="PF00793"/>
    </source>
</evidence>
<dbReference type="Gene3D" id="3.20.20.70">
    <property type="entry name" value="Aldolase class I"/>
    <property type="match status" value="1"/>
</dbReference>
<evidence type="ECO:0000256" key="1">
    <source>
        <dbReference type="ARBA" id="ARBA00022679"/>
    </source>
</evidence>
<accession>I4EHX6</accession>
<evidence type="ECO:0000313" key="4">
    <source>
        <dbReference type="EMBL" id="CCF84288.1"/>
    </source>
</evidence>
<evidence type="ECO:0000259" key="3">
    <source>
        <dbReference type="Pfam" id="PF18152"/>
    </source>
</evidence>
<dbReference type="OrthoDB" id="9780456at2"/>
<organism evidence="4 5">
    <name type="scientific">Nitrolancea hollandica Lb</name>
    <dbReference type="NCBI Taxonomy" id="1129897"/>
    <lineage>
        <taxon>Bacteria</taxon>
        <taxon>Pseudomonadati</taxon>
        <taxon>Thermomicrobiota</taxon>
        <taxon>Thermomicrobia</taxon>
        <taxon>Sphaerobacterales</taxon>
        <taxon>Sphaerobacterineae</taxon>
        <taxon>Sphaerobacteraceae</taxon>
        <taxon>Nitrolancea</taxon>
    </lineage>
</organism>
<proteinExistence type="predicted"/>
<feature type="domain" description="DAHP synthetase I/KDSA" evidence="2">
    <location>
        <begin position="88"/>
        <end position="330"/>
    </location>
</feature>
<dbReference type="Proteomes" id="UP000004221">
    <property type="component" value="Unassembled WGS sequence"/>
</dbReference>
<dbReference type="InterPro" id="IPR006268">
    <property type="entry name" value="DAHP_syn_2"/>
</dbReference>
<dbReference type="InterPro" id="IPR052899">
    <property type="entry name" value="Class-I_DAHP_synthase"/>
</dbReference>
<keyword evidence="5" id="KW-1185">Reference proteome</keyword>
<dbReference type="NCBIfam" id="NF009239">
    <property type="entry name" value="PRK12595.1"/>
    <property type="match status" value="1"/>
</dbReference>
<gene>
    <name evidence="4" type="primary">aroF</name>
    <name evidence="4" type="ORF">NITHO_3310005</name>
</gene>
<keyword evidence="1 4" id="KW-0808">Transferase</keyword>
<dbReference type="Pfam" id="PF00793">
    <property type="entry name" value="DAHP_synth_1"/>
    <property type="match status" value="1"/>
</dbReference>
<dbReference type="PANTHER" id="PTHR43018:SF1">
    <property type="entry name" value="PROTEIN AROA(G)"/>
    <property type="match status" value="1"/>
</dbReference>
<name>I4EHX6_9BACT</name>
<dbReference type="AlphaFoldDB" id="I4EHX6"/>
<sequence length="342" mass="36136">MIVTMQADADSSATDDVAGLLRSQGYEVHAIRDSGASVIGVNGRPVTDDLGPTLAQLPGVAAVVIPSGPYKLAAREVRPGGTVVRVGDVEIGGSDPVVIAGPCAIENREQALRAARAARQAGARILRGGAFKPRTSPYSFQGLGDDGLKLLAEMRDLTGLPVVTEVMEPDQVDLVAEYADALQVGSRNMMNFPLLRRVATCNKPVLLKRGFAATIEEWLLSAEYILAGGNDRVILCERGIRSFDPSTRFTLDLNAVPLVRRLTHLPIIVDPSHGTGKRELVPAMSLAGIAAGAHGLIIEVHPDPEHALSDGRQSITPDTLVEIVTKTRALSALLQAGAMVTV</sequence>
<protein>
    <submittedName>
        <fullName evidence="4">Phospho-2-dehydro-3-deoxyheptonate aldolase</fullName>
        <ecNumber evidence="4">2.5.1.54</ecNumber>
    </submittedName>
</protein>
<dbReference type="InterPro" id="IPR013785">
    <property type="entry name" value="Aldolase_TIM"/>
</dbReference>
<evidence type="ECO:0000313" key="5">
    <source>
        <dbReference type="Proteomes" id="UP000004221"/>
    </source>
</evidence>
<dbReference type="InterPro" id="IPR006218">
    <property type="entry name" value="DAHP1/KDSA"/>
</dbReference>
<dbReference type="GO" id="GO:0003849">
    <property type="term" value="F:3-deoxy-7-phosphoheptulonate synthase activity"/>
    <property type="evidence" value="ECO:0007669"/>
    <property type="project" value="UniProtKB-EC"/>
</dbReference>